<dbReference type="OrthoDB" id="408631at2759"/>
<dbReference type="Gene3D" id="3.40.50.1820">
    <property type="entry name" value="alpha/beta hydrolase"/>
    <property type="match status" value="1"/>
</dbReference>
<sequence length="68" mass="8039">MQTNTIYRERLRNGVGRFLGDLFFTCDLADFANKSSANPWPEWMGVMHGYEIEYMFGQPFFMPSVYKE</sequence>
<dbReference type="SUPFAM" id="SSF53474">
    <property type="entry name" value="alpha/beta-Hydrolases"/>
    <property type="match status" value="1"/>
</dbReference>
<dbReference type="EMBL" id="KN720834">
    <property type="protein sequence ID" value="KJH39759.1"/>
    <property type="molecule type" value="Genomic_DNA"/>
</dbReference>
<dbReference type="STRING" id="29172.A0A0D8X7Z0"/>
<dbReference type="PANTHER" id="PTHR43918:SF4">
    <property type="entry name" value="CARBOXYLIC ESTER HYDROLASE"/>
    <property type="match status" value="1"/>
</dbReference>
<dbReference type="InterPro" id="IPR029058">
    <property type="entry name" value="AB_hydrolase_fold"/>
</dbReference>
<dbReference type="GO" id="GO:0019695">
    <property type="term" value="P:choline metabolic process"/>
    <property type="evidence" value="ECO:0007669"/>
    <property type="project" value="TreeGrafter"/>
</dbReference>
<evidence type="ECO:0000256" key="1">
    <source>
        <dbReference type="ARBA" id="ARBA00005964"/>
    </source>
</evidence>
<dbReference type="Proteomes" id="UP000053766">
    <property type="component" value="Unassembled WGS sequence"/>
</dbReference>
<gene>
    <name evidence="2" type="ORF">DICVIV_14353</name>
</gene>
<feature type="non-terminal residue" evidence="2">
    <location>
        <position position="68"/>
    </location>
</feature>
<dbReference type="GO" id="GO:0005886">
    <property type="term" value="C:plasma membrane"/>
    <property type="evidence" value="ECO:0007669"/>
    <property type="project" value="TreeGrafter"/>
</dbReference>
<dbReference type="InterPro" id="IPR050654">
    <property type="entry name" value="AChE-related_enzymes"/>
</dbReference>
<evidence type="ECO:0000313" key="2">
    <source>
        <dbReference type="EMBL" id="KJH39759.1"/>
    </source>
</evidence>
<dbReference type="GO" id="GO:0006581">
    <property type="term" value="P:acetylcholine catabolic process"/>
    <property type="evidence" value="ECO:0007669"/>
    <property type="project" value="TreeGrafter"/>
</dbReference>
<dbReference type="GO" id="GO:0005615">
    <property type="term" value="C:extracellular space"/>
    <property type="evidence" value="ECO:0007669"/>
    <property type="project" value="TreeGrafter"/>
</dbReference>
<accession>A0A0D8X7Z0</accession>
<dbReference type="AlphaFoldDB" id="A0A0D8X7Z0"/>
<reference evidence="2 3" key="1">
    <citation type="submission" date="2013-11" db="EMBL/GenBank/DDBJ databases">
        <title>Draft genome of the bovine lungworm Dictyocaulus viviparus.</title>
        <authorList>
            <person name="Mitreva M."/>
        </authorList>
    </citation>
    <scope>NUCLEOTIDE SEQUENCE [LARGE SCALE GENOMIC DNA]</scope>
    <source>
        <strain evidence="2 3">HannoverDv2000</strain>
    </source>
</reference>
<reference evidence="3" key="2">
    <citation type="journal article" date="2016" name="Sci. Rep.">
        <title>Dictyocaulus viviparus genome, variome and transcriptome elucidate lungworm biology and support future intervention.</title>
        <authorList>
            <person name="McNulty S.N."/>
            <person name="Strube C."/>
            <person name="Rosa B.A."/>
            <person name="Martin J.C."/>
            <person name="Tyagi R."/>
            <person name="Choi Y.J."/>
            <person name="Wang Q."/>
            <person name="Hallsworth Pepin K."/>
            <person name="Zhang X."/>
            <person name="Ozersky P."/>
            <person name="Wilson R.K."/>
            <person name="Sternberg P.W."/>
            <person name="Gasser R.B."/>
            <person name="Mitreva M."/>
        </authorList>
    </citation>
    <scope>NUCLEOTIDE SEQUENCE [LARGE SCALE GENOMIC DNA]</scope>
    <source>
        <strain evidence="3">HannoverDv2000</strain>
    </source>
</reference>
<proteinExistence type="inferred from homology"/>
<dbReference type="PANTHER" id="PTHR43918">
    <property type="entry name" value="ACETYLCHOLINESTERASE"/>
    <property type="match status" value="1"/>
</dbReference>
<keyword evidence="3" id="KW-1185">Reference proteome</keyword>
<name>A0A0D8X7Z0_DICVI</name>
<comment type="similarity">
    <text evidence="1">Belongs to the type-B carboxylesterase/lipase family.</text>
</comment>
<protein>
    <submittedName>
        <fullName evidence="2">Uncharacterized protein</fullName>
    </submittedName>
</protein>
<evidence type="ECO:0000313" key="3">
    <source>
        <dbReference type="Proteomes" id="UP000053766"/>
    </source>
</evidence>
<dbReference type="GO" id="GO:0003990">
    <property type="term" value="F:acetylcholinesterase activity"/>
    <property type="evidence" value="ECO:0007669"/>
    <property type="project" value="TreeGrafter"/>
</dbReference>
<organism evidence="2 3">
    <name type="scientific">Dictyocaulus viviparus</name>
    <name type="common">Bovine lungworm</name>
    <dbReference type="NCBI Taxonomy" id="29172"/>
    <lineage>
        <taxon>Eukaryota</taxon>
        <taxon>Metazoa</taxon>
        <taxon>Ecdysozoa</taxon>
        <taxon>Nematoda</taxon>
        <taxon>Chromadorea</taxon>
        <taxon>Rhabditida</taxon>
        <taxon>Rhabditina</taxon>
        <taxon>Rhabditomorpha</taxon>
        <taxon>Strongyloidea</taxon>
        <taxon>Metastrongylidae</taxon>
        <taxon>Dictyocaulus</taxon>
    </lineage>
</organism>